<protein>
    <submittedName>
        <fullName evidence="3">Histone deacetylase</fullName>
    </submittedName>
</protein>
<dbReference type="Proteomes" id="UP000245802">
    <property type="component" value="Chromosome"/>
</dbReference>
<evidence type="ECO:0000256" key="1">
    <source>
        <dbReference type="SAM" id="MobiDB-lite"/>
    </source>
</evidence>
<dbReference type="InterPro" id="IPR037138">
    <property type="entry name" value="His_deacetylse_dom_sf"/>
</dbReference>
<evidence type="ECO:0000259" key="2">
    <source>
        <dbReference type="Pfam" id="PF00850"/>
    </source>
</evidence>
<dbReference type="GO" id="GO:0004407">
    <property type="term" value="F:histone deacetylase activity"/>
    <property type="evidence" value="ECO:0007669"/>
    <property type="project" value="TreeGrafter"/>
</dbReference>
<evidence type="ECO:0000313" key="4">
    <source>
        <dbReference type="Proteomes" id="UP000245802"/>
    </source>
</evidence>
<proteinExistence type="predicted"/>
<dbReference type="GO" id="GO:0040029">
    <property type="term" value="P:epigenetic regulation of gene expression"/>
    <property type="evidence" value="ECO:0007669"/>
    <property type="project" value="TreeGrafter"/>
</dbReference>
<reference evidence="3 4" key="1">
    <citation type="submission" date="2018-01" db="EMBL/GenBank/DDBJ databases">
        <title>G. obscuriglobus.</title>
        <authorList>
            <person name="Franke J."/>
            <person name="Blomberg W."/>
            <person name="Selmecki A."/>
        </authorList>
    </citation>
    <scope>NUCLEOTIDE SEQUENCE [LARGE SCALE GENOMIC DNA]</scope>
    <source>
        <strain evidence="3 4">DSM 5831</strain>
    </source>
</reference>
<feature type="domain" description="Histone deacetylase" evidence="2">
    <location>
        <begin position="20"/>
        <end position="264"/>
    </location>
</feature>
<dbReference type="Pfam" id="PF00850">
    <property type="entry name" value="Hist_deacetyl"/>
    <property type="match status" value="1"/>
</dbReference>
<dbReference type="SUPFAM" id="SSF52768">
    <property type="entry name" value="Arginase/deacetylase"/>
    <property type="match status" value="1"/>
</dbReference>
<keyword evidence="4" id="KW-1185">Reference proteome</keyword>
<dbReference type="InterPro" id="IPR023696">
    <property type="entry name" value="Ureohydrolase_dom_sf"/>
</dbReference>
<dbReference type="AlphaFoldDB" id="A0A2Z3H596"/>
<dbReference type="InterPro" id="IPR023801">
    <property type="entry name" value="His_deacetylse_dom"/>
</dbReference>
<name>A0A2Z3H596_9BACT</name>
<dbReference type="Gene3D" id="3.40.800.20">
    <property type="entry name" value="Histone deacetylase domain"/>
    <property type="match status" value="1"/>
</dbReference>
<dbReference type="EMBL" id="CP025958">
    <property type="protein sequence ID" value="AWM38295.1"/>
    <property type="molecule type" value="Genomic_DNA"/>
</dbReference>
<feature type="region of interest" description="Disordered" evidence="1">
    <location>
        <begin position="358"/>
        <end position="384"/>
    </location>
</feature>
<accession>A0A2Z3H596</accession>
<dbReference type="PANTHER" id="PTHR10625">
    <property type="entry name" value="HISTONE DEACETYLASE HDAC1-RELATED"/>
    <property type="match status" value="1"/>
</dbReference>
<organism evidence="3 4">
    <name type="scientific">Gemmata obscuriglobus</name>
    <dbReference type="NCBI Taxonomy" id="114"/>
    <lineage>
        <taxon>Bacteria</taxon>
        <taxon>Pseudomonadati</taxon>
        <taxon>Planctomycetota</taxon>
        <taxon>Planctomycetia</taxon>
        <taxon>Gemmatales</taxon>
        <taxon>Gemmataceae</taxon>
        <taxon>Gemmata</taxon>
    </lineage>
</organism>
<dbReference type="KEGG" id="gog:C1280_15745"/>
<evidence type="ECO:0000313" key="3">
    <source>
        <dbReference type="EMBL" id="AWM38295.1"/>
    </source>
</evidence>
<sequence length="384" mass="42722">MKLVYTRRYNIGFLGLERLHPFDSRKYGRAWNAVGREERRLRNRAWMGVPRPASFADLSAVHDPAYLDRLRDSKVLASALELPFIRRLPAWAVRWTVLRPMRWAVAGSLVAGRAALTDGLSVNLSGGYHHAKPDRGEGFCVFNDVAYLIHRLRTEGRLAADGRVAYIGLDAHQGNGVSLHFRSDTRVLMYDAYNPRIYPSYDHGARARIDCPVPLPANCTGAEYLRVLELSLPGFLDSVGRSGRVALAVDNAGTDVYAGDALGGPDRPGADLRFDEAVHGRSHRVVPAVQPEQQPVREHAVVDERRGRQVRRRVERHHLRSPAGRWRVQAVGRRHEVGVGGPERVHGAVHVRSRDHARIGGQHRHGPTHGVHAVPAGRHGEGPR</sequence>
<dbReference type="PANTHER" id="PTHR10625:SF23">
    <property type="entry name" value="HISTONE DEACETYLASE 11"/>
    <property type="match status" value="1"/>
</dbReference>
<gene>
    <name evidence="3" type="ORF">C1280_15745</name>
</gene>